<protein>
    <submittedName>
        <fullName evidence="1">Uncharacterized protein</fullName>
    </submittedName>
</protein>
<evidence type="ECO:0000313" key="1">
    <source>
        <dbReference type="EnsemblPlants" id="OB01G24160.1"/>
    </source>
</evidence>
<dbReference type="HOGENOM" id="CLU_1549937_0_0_1"/>
<keyword evidence="2" id="KW-1185">Reference proteome</keyword>
<accession>J3KZL0</accession>
<sequence length="173" mass="19778">MAAKEISSDNILLITLDRLTEEKKVLVQQHLYNYQKLCLESFNMTRGGPSRKLNCQGHPWKQDNQPIPLFLSDSVINRVSIGDLPKSGINSMPLDIEFTRQFGKVCGRHASVFKSEIVVRVLQQTPFKVKKWKLIETTFPRTLSSIWNFLKGIKGKQPKTKTILPLHSFTKAL</sequence>
<proteinExistence type="predicted"/>
<dbReference type="Proteomes" id="UP000006038">
    <property type="component" value="Chromosome 1"/>
</dbReference>
<dbReference type="AlphaFoldDB" id="J3KZL0"/>
<name>J3KZL0_ORYBR</name>
<organism evidence="1">
    <name type="scientific">Oryza brachyantha</name>
    <name type="common">malo sina</name>
    <dbReference type="NCBI Taxonomy" id="4533"/>
    <lineage>
        <taxon>Eukaryota</taxon>
        <taxon>Viridiplantae</taxon>
        <taxon>Streptophyta</taxon>
        <taxon>Embryophyta</taxon>
        <taxon>Tracheophyta</taxon>
        <taxon>Spermatophyta</taxon>
        <taxon>Magnoliopsida</taxon>
        <taxon>Liliopsida</taxon>
        <taxon>Poales</taxon>
        <taxon>Poaceae</taxon>
        <taxon>BOP clade</taxon>
        <taxon>Oryzoideae</taxon>
        <taxon>Oryzeae</taxon>
        <taxon>Oryzinae</taxon>
        <taxon>Oryza</taxon>
    </lineage>
</organism>
<reference evidence="1" key="1">
    <citation type="journal article" date="2013" name="Nat. Commun.">
        <title>Whole-genome sequencing of Oryza brachyantha reveals mechanisms underlying Oryza genome evolution.</title>
        <authorList>
            <person name="Chen J."/>
            <person name="Huang Q."/>
            <person name="Gao D."/>
            <person name="Wang J."/>
            <person name="Lang Y."/>
            <person name="Liu T."/>
            <person name="Li B."/>
            <person name="Bai Z."/>
            <person name="Luis Goicoechea J."/>
            <person name="Liang C."/>
            <person name="Chen C."/>
            <person name="Zhang W."/>
            <person name="Sun S."/>
            <person name="Liao Y."/>
            <person name="Zhang X."/>
            <person name="Yang L."/>
            <person name="Song C."/>
            <person name="Wang M."/>
            <person name="Shi J."/>
            <person name="Liu G."/>
            <person name="Liu J."/>
            <person name="Zhou H."/>
            <person name="Zhou W."/>
            <person name="Yu Q."/>
            <person name="An N."/>
            <person name="Chen Y."/>
            <person name="Cai Q."/>
            <person name="Wang B."/>
            <person name="Liu B."/>
            <person name="Min J."/>
            <person name="Huang Y."/>
            <person name="Wu H."/>
            <person name="Li Z."/>
            <person name="Zhang Y."/>
            <person name="Yin Y."/>
            <person name="Song W."/>
            <person name="Jiang J."/>
            <person name="Jackson S.A."/>
            <person name="Wing R.A."/>
            <person name="Wang J."/>
            <person name="Chen M."/>
        </authorList>
    </citation>
    <scope>NUCLEOTIDE SEQUENCE [LARGE SCALE GENOMIC DNA]</scope>
    <source>
        <strain evidence="1">cv. IRGC 101232</strain>
    </source>
</reference>
<reference evidence="1" key="2">
    <citation type="submission" date="2013-04" db="UniProtKB">
        <authorList>
            <consortium name="EnsemblPlants"/>
        </authorList>
    </citation>
    <scope>IDENTIFICATION</scope>
</reference>
<evidence type="ECO:0000313" key="2">
    <source>
        <dbReference type="Proteomes" id="UP000006038"/>
    </source>
</evidence>
<dbReference type="EnsemblPlants" id="OB01G24160.1">
    <property type="protein sequence ID" value="OB01G24160.1"/>
    <property type="gene ID" value="OB01G24160"/>
</dbReference>
<dbReference type="Gramene" id="OB01G24160.1">
    <property type="protein sequence ID" value="OB01G24160.1"/>
    <property type="gene ID" value="OB01G24160"/>
</dbReference>